<dbReference type="Proteomes" id="UP001501138">
    <property type="component" value="Unassembled WGS sequence"/>
</dbReference>
<evidence type="ECO:0000313" key="1">
    <source>
        <dbReference type="EMBL" id="GAA1739166.1"/>
    </source>
</evidence>
<organism evidence="1 2">
    <name type="scientific">Isoptericola hypogeus</name>
    <dbReference type="NCBI Taxonomy" id="300179"/>
    <lineage>
        <taxon>Bacteria</taxon>
        <taxon>Bacillati</taxon>
        <taxon>Actinomycetota</taxon>
        <taxon>Actinomycetes</taxon>
        <taxon>Micrococcales</taxon>
        <taxon>Promicromonosporaceae</taxon>
        <taxon>Isoptericola</taxon>
    </lineage>
</organism>
<comment type="caution">
    <text evidence="1">The sequence shown here is derived from an EMBL/GenBank/DDBJ whole genome shotgun (WGS) entry which is preliminary data.</text>
</comment>
<dbReference type="EMBL" id="BAAAPM010000009">
    <property type="protein sequence ID" value="GAA1739166.1"/>
    <property type="molecule type" value="Genomic_DNA"/>
</dbReference>
<protein>
    <recommendedName>
        <fullName evidence="3">Phage gp6-like head-tail connector protein</fullName>
    </recommendedName>
</protein>
<accession>A0ABN2JUA4</accession>
<dbReference type="RefSeq" id="WP_344250435.1">
    <property type="nucleotide sequence ID" value="NZ_BAAAPM010000009.1"/>
</dbReference>
<proteinExistence type="predicted"/>
<keyword evidence="2" id="KW-1185">Reference proteome</keyword>
<evidence type="ECO:0000313" key="2">
    <source>
        <dbReference type="Proteomes" id="UP001501138"/>
    </source>
</evidence>
<evidence type="ECO:0008006" key="3">
    <source>
        <dbReference type="Google" id="ProtNLM"/>
    </source>
</evidence>
<reference evidence="1 2" key="1">
    <citation type="journal article" date="2019" name="Int. J. Syst. Evol. Microbiol.">
        <title>The Global Catalogue of Microorganisms (GCM) 10K type strain sequencing project: providing services to taxonomists for standard genome sequencing and annotation.</title>
        <authorList>
            <consortium name="The Broad Institute Genomics Platform"/>
            <consortium name="The Broad Institute Genome Sequencing Center for Infectious Disease"/>
            <person name="Wu L."/>
            <person name="Ma J."/>
        </authorList>
    </citation>
    <scope>NUCLEOTIDE SEQUENCE [LARGE SCALE GENOMIC DNA]</scope>
    <source>
        <strain evidence="1 2">JCM 15589</strain>
    </source>
</reference>
<sequence>MEPRDIDALPNFLRANADTLPDPEAARLVLAAYEDDLAEFREHPNYGNPLVAETPVLDGPPTLERISGRLDGLFYALKVLAVPLAGQPGYSAEWRAE</sequence>
<name>A0ABN2JUA4_9MICO</name>
<gene>
    <name evidence="1" type="ORF">GCM10009809_38250</name>
</gene>